<proteinExistence type="predicted"/>
<dbReference type="AlphaFoldDB" id="A0A3N1GUD1"/>
<evidence type="ECO:0000313" key="2">
    <source>
        <dbReference type="EMBL" id="ROP33870.1"/>
    </source>
</evidence>
<evidence type="ECO:0000256" key="1">
    <source>
        <dbReference type="SAM" id="MobiDB-lite"/>
    </source>
</evidence>
<dbReference type="Proteomes" id="UP000271683">
    <property type="component" value="Unassembled WGS sequence"/>
</dbReference>
<reference evidence="2 3" key="1">
    <citation type="submission" date="2018-11" db="EMBL/GenBank/DDBJ databases">
        <title>Sequencing the genomes of 1000 actinobacteria strains.</title>
        <authorList>
            <person name="Klenk H.-P."/>
        </authorList>
    </citation>
    <scope>NUCLEOTIDE SEQUENCE [LARGE SCALE GENOMIC DNA]</scope>
    <source>
        <strain evidence="2 3">DSM 43634</strain>
    </source>
</reference>
<evidence type="ECO:0000313" key="3">
    <source>
        <dbReference type="Proteomes" id="UP000271683"/>
    </source>
</evidence>
<sequence>MMEGCRHPRVRLATLSSSVAALPDFVPPVSLPTTPAGAAVSAVRSATGGSGSVDGPVSRQPVLSRRPRP</sequence>
<comment type="caution">
    <text evidence="2">The sequence shown here is derived from an EMBL/GenBank/DDBJ whole genome shotgun (WGS) entry which is preliminary data.</text>
</comment>
<accession>A0A3N1GUD1</accession>
<dbReference type="EMBL" id="RJKL01000001">
    <property type="protein sequence ID" value="ROP33870.1"/>
    <property type="molecule type" value="Genomic_DNA"/>
</dbReference>
<name>A0A3N1GUD1_9ACTN</name>
<organism evidence="2 3">
    <name type="scientific">Couchioplanes caeruleus</name>
    <dbReference type="NCBI Taxonomy" id="56438"/>
    <lineage>
        <taxon>Bacteria</taxon>
        <taxon>Bacillati</taxon>
        <taxon>Actinomycetota</taxon>
        <taxon>Actinomycetes</taxon>
        <taxon>Micromonosporales</taxon>
        <taxon>Micromonosporaceae</taxon>
        <taxon>Couchioplanes</taxon>
    </lineage>
</organism>
<gene>
    <name evidence="2" type="ORF">EDD30_6923</name>
</gene>
<feature type="region of interest" description="Disordered" evidence="1">
    <location>
        <begin position="42"/>
        <end position="69"/>
    </location>
</feature>
<protein>
    <submittedName>
        <fullName evidence="2">Uncharacterized protein</fullName>
    </submittedName>
</protein>